<evidence type="ECO:0000256" key="1">
    <source>
        <dbReference type="ARBA" id="ARBA00038310"/>
    </source>
</evidence>
<dbReference type="PANTHER" id="PTHR43569:SF1">
    <property type="entry name" value="BLL3371 PROTEIN"/>
    <property type="match status" value="1"/>
</dbReference>
<keyword evidence="4" id="KW-1185">Reference proteome</keyword>
<evidence type="ECO:0000259" key="2">
    <source>
        <dbReference type="Pfam" id="PF04909"/>
    </source>
</evidence>
<dbReference type="Gene3D" id="3.20.20.140">
    <property type="entry name" value="Metal-dependent hydrolases"/>
    <property type="match status" value="1"/>
</dbReference>
<keyword evidence="3" id="KW-0378">Hydrolase</keyword>
<dbReference type="InterPro" id="IPR032466">
    <property type="entry name" value="Metal_Hydrolase"/>
</dbReference>
<dbReference type="KEGG" id="slan:GV829_01695"/>
<dbReference type="InterPro" id="IPR006680">
    <property type="entry name" value="Amidohydro-rel"/>
</dbReference>
<organism evidence="3 4">
    <name type="scientific">Sphingomonas lacunae</name>
    <dbReference type="NCBI Taxonomy" id="2698828"/>
    <lineage>
        <taxon>Bacteria</taxon>
        <taxon>Pseudomonadati</taxon>
        <taxon>Pseudomonadota</taxon>
        <taxon>Alphaproteobacteria</taxon>
        <taxon>Sphingomonadales</taxon>
        <taxon>Sphingomonadaceae</taxon>
        <taxon>Sphingomonas</taxon>
    </lineage>
</organism>
<reference evidence="3 4" key="1">
    <citation type="submission" date="2020-01" db="EMBL/GenBank/DDBJ databases">
        <title>Sphingomonas sp. strain CSW-10.</title>
        <authorList>
            <person name="Chen W.-M."/>
        </authorList>
    </citation>
    <scope>NUCLEOTIDE SEQUENCE [LARGE SCALE GENOMIC DNA]</scope>
    <source>
        <strain evidence="3 4">CSW-10</strain>
    </source>
</reference>
<dbReference type="Proteomes" id="UP000503018">
    <property type="component" value="Chromosome"/>
</dbReference>
<dbReference type="SUPFAM" id="SSF51556">
    <property type="entry name" value="Metallo-dependent hydrolases"/>
    <property type="match status" value="1"/>
</dbReference>
<dbReference type="GO" id="GO:0016787">
    <property type="term" value="F:hydrolase activity"/>
    <property type="evidence" value="ECO:0007669"/>
    <property type="project" value="UniProtKB-KW"/>
</dbReference>
<gene>
    <name evidence="3" type="ORF">GV829_01695</name>
</gene>
<dbReference type="InterPro" id="IPR052350">
    <property type="entry name" value="Metallo-dep_Lactonases"/>
</dbReference>
<sequence length="346" mass="37046">MPEAIIDPDLPIIDPHHHLWDWRSRIPHLPPQTHPFEAILRQSPRYLLDELLADAGAGHNVVGTVYVQCGAFYRAEGPEAMKPVGETEFVNGVAAMAASGIYGVTRACAGIVGHADLGLGDAVADVLDAHIAAGGGRFRGIRHMMAHDDDPAVLGPLAHSVAGLCASPAVHAALRHFASRNLSLDLWVLEPQLPEVRALAKAFPDVAMVIDHVGTPVGLDRYAGQREERFTTWRASMAALAELANVHVKLGGLGMPFPGFDGMGPDVRPSSETLATAWAPYIESCIELFGVGRCMFESNFPVDGWACDYPTLWNAFKRIAAGASADEKAALFAGTAARFYRLEGTA</sequence>
<evidence type="ECO:0000313" key="3">
    <source>
        <dbReference type="EMBL" id="QJQ31312.1"/>
    </source>
</evidence>
<proteinExistence type="inferred from homology"/>
<dbReference type="AlphaFoldDB" id="A0A6M4ASJ6"/>
<dbReference type="RefSeq" id="WP_169943529.1">
    <property type="nucleotide sequence ID" value="NZ_CP053015.1"/>
</dbReference>
<protein>
    <submittedName>
        <fullName evidence="3">Amidohydrolase family protein</fullName>
    </submittedName>
</protein>
<dbReference type="EMBL" id="CP053015">
    <property type="protein sequence ID" value="QJQ31312.1"/>
    <property type="molecule type" value="Genomic_DNA"/>
</dbReference>
<dbReference type="PANTHER" id="PTHR43569">
    <property type="entry name" value="AMIDOHYDROLASE"/>
    <property type="match status" value="1"/>
</dbReference>
<accession>A0A6M4ASJ6</accession>
<evidence type="ECO:0000313" key="4">
    <source>
        <dbReference type="Proteomes" id="UP000503018"/>
    </source>
</evidence>
<feature type="domain" description="Amidohydrolase-related" evidence="2">
    <location>
        <begin position="13"/>
        <end position="342"/>
    </location>
</feature>
<dbReference type="Pfam" id="PF04909">
    <property type="entry name" value="Amidohydro_2"/>
    <property type="match status" value="1"/>
</dbReference>
<name>A0A6M4ASJ6_9SPHN</name>
<comment type="similarity">
    <text evidence="1">Belongs to the metallo-dependent hydrolases superfamily.</text>
</comment>